<dbReference type="AlphaFoldDB" id="A0A6J4MKI0"/>
<feature type="non-terminal residue" evidence="2">
    <location>
        <position position="1"/>
    </location>
</feature>
<sequence>AGRADALRPCGDRRPPGGVHDGDRPGRLGHPRPGVHRRRPHRLHRLRRHRGALPRGEGLAGRDAADVLGDAAPHRPEAGHDRRGRGARPRVLLQPDGDGPRGRHDVAPRHRRRLRALAGPHRRGVAEPPAGRGAAVGPSLGL</sequence>
<feature type="compositionally biased region" description="Basic and acidic residues" evidence="1">
    <location>
        <begin position="98"/>
        <end position="108"/>
    </location>
</feature>
<protein>
    <submittedName>
        <fullName evidence="2">Uncharacterized protein</fullName>
    </submittedName>
</protein>
<reference evidence="2" key="1">
    <citation type="submission" date="2020-02" db="EMBL/GenBank/DDBJ databases">
        <authorList>
            <person name="Meier V. D."/>
        </authorList>
    </citation>
    <scope>NUCLEOTIDE SEQUENCE</scope>
    <source>
        <strain evidence="2">AVDCRST_MAG47</strain>
    </source>
</reference>
<feature type="compositionally biased region" description="Basic and acidic residues" evidence="1">
    <location>
        <begin position="72"/>
        <end position="81"/>
    </location>
</feature>
<evidence type="ECO:0000313" key="2">
    <source>
        <dbReference type="EMBL" id="CAA9361858.1"/>
    </source>
</evidence>
<feature type="compositionally biased region" description="Basic residues" evidence="1">
    <location>
        <begin position="109"/>
        <end position="123"/>
    </location>
</feature>
<feature type="non-terminal residue" evidence="2">
    <location>
        <position position="142"/>
    </location>
</feature>
<name>A0A6J4MKI0_9ACTN</name>
<feature type="region of interest" description="Disordered" evidence="1">
    <location>
        <begin position="1"/>
        <end position="142"/>
    </location>
</feature>
<proteinExistence type="predicted"/>
<evidence type="ECO:0000256" key="1">
    <source>
        <dbReference type="SAM" id="MobiDB-lite"/>
    </source>
</evidence>
<feature type="compositionally biased region" description="Basic and acidic residues" evidence="1">
    <location>
        <begin position="10"/>
        <end position="26"/>
    </location>
</feature>
<organism evidence="2">
    <name type="scientific">uncultured Nocardioidaceae bacterium</name>
    <dbReference type="NCBI Taxonomy" id="253824"/>
    <lineage>
        <taxon>Bacteria</taxon>
        <taxon>Bacillati</taxon>
        <taxon>Actinomycetota</taxon>
        <taxon>Actinomycetes</taxon>
        <taxon>Propionibacteriales</taxon>
        <taxon>Nocardioidaceae</taxon>
        <taxon>environmental samples</taxon>
    </lineage>
</organism>
<accession>A0A6J4MKI0</accession>
<dbReference type="EMBL" id="CADCUK010000018">
    <property type="protein sequence ID" value="CAA9361858.1"/>
    <property type="molecule type" value="Genomic_DNA"/>
</dbReference>
<gene>
    <name evidence="2" type="ORF">AVDCRST_MAG47-261</name>
</gene>
<feature type="compositionally biased region" description="Basic residues" evidence="1">
    <location>
        <begin position="27"/>
        <end position="52"/>
    </location>
</feature>